<dbReference type="RefSeq" id="WP_094475086.1">
    <property type="nucleotide sequence ID" value="NZ_NOXT01000125.1"/>
</dbReference>
<evidence type="ECO:0000256" key="1">
    <source>
        <dbReference type="ARBA" id="ARBA00009670"/>
    </source>
</evidence>
<dbReference type="InterPro" id="IPR034646">
    <property type="entry name" value="ADCK3_dom"/>
</dbReference>
<accession>A0A255Y4Z8</accession>
<dbReference type="GO" id="GO:0006744">
    <property type="term" value="P:ubiquinone biosynthetic process"/>
    <property type="evidence" value="ECO:0007669"/>
    <property type="project" value="TreeGrafter"/>
</dbReference>
<comment type="caution">
    <text evidence="6">The sequence shown here is derived from an EMBL/GenBank/DDBJ whole genome shotgun (WGS) entry which is preliminary data.</text>
</comment>
<evidence type="ECO:0000313" key="7">
    <source>
        <dbReference type="Proteomes" id="UP000216991"/>
    </source>
</evidence>
<dbReference type="PANTHER" id="PTHR43851:SF3">
    <property type="entry name" value="COENZYME Q8"/>
    <property type="match status" value="1"/>
</dbReference>
<dbReference type="InterPro" id="IPR051409">
    <property type="entry name" value="Atypical_kinase_ADCK"/>
</dbReference>
<dbReference type="GO" id="GO:0016740">
    <property type="term" value="F:transferase activity"/>
    <property type="evidence" value="ECO:0007669"/>
    <property type="project" value="UniProtKB-KW"/>
</dbReference>
<evidence type="ECO:0000256" key="2">
    <source>
        <dbReference type="ARBA" id="ARBA00022679"/>
    </source>
</evidence>
<keyword evidence="2" id="KW-0808">Transferase</keyword>
<dbReference type="GO" id="GO:0005524">
    <property type="term" value="F:ATP binding"/>
    <property type="evidence" value="ECO:0007669"/>
    <property type="project" value="UniProtKB-KW"/>
</dbReference>
<feature type="domain" description="ABC1 atypical kinase-like" evidence="5">
    <location>
        <begin position="97"/>
        <end position="334"/>
    </location>
</feature>
<keyword evidence="4" id="KW-0067">ATP-binding</keyword>
<name>A0A255Y4Z8_9SPHN</name>
<evidence type="ECO:0000256" key="3">
    <source>
        <dbReference type="ARBA" id="ARBA00022741"/>
    </source>
</evidence>
<dbReference type="InterPro" id="IPR011009">
    <property type="entry name" value="Kinase-like_dom_sf"/>
</dbReference>
<sequence length="437" mass="46636">MLPVRPRTVPSSRLSRLAGFGRLAGGIAGNVIGGGAREMLKGQKPDLPSLLLTPANAKRLADELARLRGAAMKLGQLISMDGGEVLPRELADILARLRAEADPMPEKQLNAALEAGWGPGWEGQFQRFDRTPIAAASIGQVHRAVALDGRDLAIKVQYPGVAASIDADVDNVATLVKLSGLLPAGFALDPLLEEAKRQLHQEADYAREGAMLARFGELAADWPDVVVPALAADLSRPTILAMGHVKGVAIDKAAALPQAERDRLMTLMLRILMAELFDWRLMQTDPNFANYRYDLNSGRLVLLDFGAARPVPDHISDGYRALLASGLAGDDAALLRAMAAIGILPPAAPAAMENTILAMARDGFAPLRLDGPFDFGAGGLASNLKDQSQTLIGQRDHFTAPPPDVLFIQRKIAGMYLLAARLKARVDVAALVRPYTG</sequence>
<keyword evidence="3" id="KW-0547">Nucleotide-binding</keyword>
<evidence type="ECO:0000256" key="4">
    <source>
        <dbReference type="ARBA" id="ARBA00022840"/>
    </source>
</evidence>
<organism evidence="6 7">
    <name type="scientific">Sandarakinorhabdus cyanobacteriorum</name>
    <dbReference type="NCBI Taxonomy" id="1981098"/>
    <lineage>
        <taxon>Bacteria</taxon>
        <taxon>Pseudomonadati</taxon>
        <taxon>Pseudomonadota</taxon>
        <taxon>Alphaproteobacteria</taxon>
        <taxon>Sphingomonadales</taxon>
        <taxon>Sphingosinicellaceae</taxon>
        <taxon>Sandarakinorhabdus</taxon>
    </lineage>
</organism>
<keyword evidence="7" id="KW-1185">Reference proteome</keyword>
<dbReference type="SUPFAM" id="SSF56112">
    <property type="entry name" value="Protein kinase-like (PK-like)"/>
    <property type="match status" value="1"/>
</dbReference>
<comment type="similarity">
    <text evidence="1">Belongs to the protein kinase superfamily. ADCK protein kinase family.</text>
</comment>
<dbReference type="Proteomes" id="UP000216991">
    <property type="component" value="Unassembled WGS sequence"/>
</dbReference>
<evidence type="ECO:0000259" key="5">
    <source>
        <dbReference type="Pfam" id="PF03109"/>
    </source>
</evidence>
<dbReference type="EMBL" id="NOXT01000125">
    <property type="protein sequence ID" value="OYQ24276.1"/>
    <property type="molecule type" value="Genomic_DNA"/>
</dbReference>
<protein>
    <submittedName>
        <fullName evidence="6">Ubiquinol-cytochrome C reductase</fullName>
    </submittedName>
</protein>
<reference evidence="6 7" key="1">
    <citation type="submission" date="2017-07" db="EMBL/GenBank/DDBJ databases">
        <title>Sandarakinorhabdus cyanobacteriorum sp. nov., a novel bacterium isolated from cyanobacterial aggregates in a eutrophic lake.</title>
        <authorList>
            <person name="Cai H."/>
        </authorList>
    </citation>
    <scope>NUCLEOTIDE SEQUENCE [LARGE SCALE GENOMIC DNA]</scope>
    <source>
        <strain evidence="6 7">TH057</strain>
    </source>
</reference>
<dbReference type="OrthoDB" id="9795390at2"/>
<evidence type="ECO:0000313" key="6">
    <source>
        <dbReference type="EMBL" id="OYQ24276.1"/>
    </source>
</evidence>
<dbReference type="Pfam" id="PF03109">
    <property type="entry name" value="ABC1"/>
    <property type="match status" value="1"/>
</dbReference>
<dbReference type="PANTHER" id="PTHR43851">
    <property type="match status" value="1"/>
</dbReference>
<gene>
    <name evidence="6" type="ORF">CHU93_15645</name>
</gene>
<dbReference type="CDD" id="cd13970">
    <property type="entry name" value="ABC1_ADCK3"/>
    <property type="match status" value="1"/>
</dbReference>
<proteinExistence type="inferred from homology"/>
<dbReference type="InterPro" id="IPR004147">
    <property type="entry name" value="ABC1_dom"/>
</dbReference>
<dbReference type="AlphaFoldDB" id="A0A255Y4Z8"/>